<evidence type="ECO:0000256" key="1">
    <source>
        <dbReference type="ARBA" id="ARBA00004170"/>
    </source>
</evidence>
<dbReference type="Gene3D" id="1.10.260.40">
    <property type="entry name" value="lambda repressor-like DNA-binding domains"/>
    <property type="match status" value="1"/>
</dbReference>
<dbReference type="InterPro" id="IPR001387">
    <property type="entry name" value="Cro/C1-type_HTH"/>
</dbReference>
<keyword evidence="5" id="KW-0653">Protein transport</keyword>
<gene>
    <name evidence="11" type="ORF">SAMN05444392_102484</name>
</gene>
<keyword evidence="4" id="KW-0931">ER-Golgi transport</keyword>
<evidence type="ECO:0000259" key="10">
    <source>
        <dbReference type="PROSITE" id="PS50943"/>
    </source>
</evidence>
<reference evidence="11 12" key="1">
    <citation type="submission" date="2016-11" db="EMBL/GenBank/DDBJ databases">
        <authorList>
            <person name="Jaros S."/>
            <person name="Januszkiewicz K."/>
            <person name="Wedrychowicz H."/>
        </authorList>
    </citation>
    <scope>NUCLEOTIDE SEQUENCE [LARGE SCALE GENOMIC DNA]</scope>
    <source>
        <strain evidence="11 12">DSM 44666</strain>
    </source>
</reference>
<dbReference type="EMBL" id="FQVL01000002">
    <property type="protein sequence ID" value="SHE71365.1"/>
    <property type="molecule type" value="Genomic_DNA"/>
</dbReference>
<dbReference type="Gene3D" id="1.25.40.10">
    <property type="entry name" value="Tetratricopeptide repeat domain"/>
    <property type="match status" value="2"/>
</dbReference>
<keyword evidence="3" id="KW-0813">Transport</keyword>
<feature type="repeat" description="TPR" evidence="9">
    <location>
        <begin position="371"/>
        <end position="404"/>
    </location>
</feature>
<evidence type="ECO:0000256" key="4">
    <source>
        <dbReference type="ARBA" id="ARBA00022892"/>
    </source>
</evidence>
<dbReference type="PANTHER" id="PTHR13768:SF2">
    <property type="entry name" value="GAMMA-SOLUBLE NSF ATTACHMENT PROTEIN"/>
    <property type="match status" value="1"/>
</dbReference>
<feature type="domain" description="HTH cro/C1-type" evidence="10">
    <location>
        <begin position="21"/>
        <end position="74"/>
    </location>
</feature>
<evidence type="ECO:0000313" key="12">
    <source>
        <dbReference type="Proteomes" id="UP000184476"/>
    </source>
</evidence>
<dbReference type="GO" id="GO:0031201">
    <property type="term" value="C:SNARE complex"/>
    <property type="evidence" value="ECO:0007669"/>
    <property type="project" value="TreeGrafter"/>
</dbReference>
<dbReference type="GO" id="GO:0005483">
    <property type="term" value="F:soluble NSF attachment protein activity"/>
    <property type="evidence" value="ECO:0007669"/>
    <property type="project" value="TreeGrafter"/>
</dbReference>
<dbReference type="GO" id="GO:0003677">
    <property type="term" value="F:DNA binding"/>
    <property type="evidence" value="ECO:0007669"/>
    <property type="project" value="InterPro"/>
</dbReference>
<comment type="similarity">
    <text evidence="2">Belongs to the SNAP family.</text>
</comment>
<dbReference type="AlphaFoldDB" id="A0A1M4VR66"/>
<dbReference type="GO" id="GO:0019905">
    <property type="term" value="F:syntaxin binding"/>
    <property type="evidence" value="ECO:0007669"/>
    <property type="project" value="TreeGrafter"/>
</dbReference>
<dbReference type="PANTHER" id="PTHR13768">
    <property type="entry name" value="SOLUBLE NSF ATTACHMENT PROTEIN SNAP"/>
    <property type="match status" value="1"/>
</dbReference>
<sequence length="455" mass="53335">MNLNVWDGDLLEQMPGYGEYLRKRRKEQGLRIGDLTDRQISSATISHIETGKKRVGIEKVRYYCSKLGLEIEELPRYLLKERKQKEQTAEETMLFLQWVEFIFYSLGVQESWRMLRKMKWPDGDFFAMHNHFFRGKCLSAKGKWEKAFDQFQHALNIIKRNPEFLSTNIAASICYEVAQLYFQQNQIHKALEWTDRGLSFFQENGQRKEALFLLLLSKANYLERLMRTEEASAITESIFTYPLRVSSDILLRAFALKARICNHNQQFEEAIDLTKKGISLAQSEGKVDRCFELMVIQASSFKHLGKIRLAEICFATAAKFETRIASPRLTALYHKELGFLHLMTDQIQEGKEHLNRALHLAEQMNDLVSRYEALNALGEWSIQQNEMEEAVKYFTEAYDLMENHGYSRQEKEIALKLAKCFEQLGEQQQHQHFLSKYYQSSTEFIQHHDQSVSQS</sequence>
<dbReference type="STRING" id="112248.SAMN05444392_102484"/>
<dbReference type="InterPro" id="IPR010982">
    <property type="entry name" value="Lambda_DNA-bd_dom_sf"/>
</dbReference>
<protein>
    <recommendedName>
        <fullName evidence="7">Gamma-soluble NSF attachment protein</fullName>
    </recommendedName>
    <alternativeName>
        <fullName evidence="8">N-ethylmaleimide-sensitive factor attachment protein gamma</fullName>
    </alternativeName>
</protein>
<evidence type="ECO:0000256" key="2">
    <source>
        <dbReference type="ARBA" id="ARBA00010050"/>
    </source>
</evidence>
<dbReference type="PROSITE" id="PS50005">
    <property type="entry name" value="TPR"/>
    <property type="match status" value="1"/>
</dbReference>
<dbReference type="PROSITE" id="PS50943">
    <property type="entry name" value="HTH_CROC1"/>
    <property type="match status" value="1"/>
</dbReference>
<evidence type="ECO:0000313" key="11">
    <source>
        <dbReference type="EMBL" id="SHE71365.1"/>
    </source>
</evidence>
<keyword evidence="9" id="KW-0802">TPR repeat</keyword>
<dbReference type="InterPro" id="IPR000744">
    <property type="entry name" value="NSF_attach"/>
</dbReference>
<accession>A0A1M4VR66</accession>
<dbReference type="InterPro" id="IPR019734">
    <property type="entry name" value="TPR_rpt"/>
</dbReference>
<evidence type="ECO:0000256" key="5">
    <source>
        <dbReference type="ARBA" id="ARBA00022927"/>
    </source>
</evidence>
<organism evidence="11 12">
    <name type="scientific">Seinonella peptonophila</name>
    <dbReference type="NCBI Taxonomy" id="112248"/>
    <lineage>
        <taxon>Bacteria</taxon>
        <taxon>Bacillati</taxon>
        <taxon>Bacillota</taxon>
        <taxon>Bacilli</taxon>
        <taxon>Bacillales</taxon>
        <taxon>Thermoactinomycetaceae</taxon>
        <taxon>Seinonella</taxon>
    </lineage>
</organism>
<dbReference type="SUPFAM" id="SSF48452">
    <property type="entry name" value="TPR-like"/>
    <property type="match status" value="2"/>
</dbReference>
<dbReference type="InterPro" id="IPR011990">
    <property type="entry name" value="TPR-like_helical_dom_sf"/>
</dbReference>
<evidence type="ECO:0000256" key="8">
    <source>
        <dbReference type="ARBA" id="ARBA00042485"/>
    </source>
</evidence>
<keyword evidence="12" id="KW-1185">Reference proteome</keyword>
<evidence type="ECO:0000256" key="3">
    <source>
        <dbReference type="ARBA" id="ARBA00022448"/>
    </source>
</evidence>
<proteinExistence type="inferred from homology"/>
<comment type="subcellular location">
    <subcellularLocation>
        <location evidence="1">Membrane</location>
        <topology evidence="1">Peripheral membrane protein</topology>
    </subcellularLocation>
</comment>
<dbReference type="CDD" id="cd00093">
    <property type="entry name" value="HTH_XRE"/>
    <property type="match status" value="1"/>
</dbReference>
<dbReference type="Pfam" id="PF14938">
    <property type="entry name" value="SNAP"/>
    <property type="match status" value="1"/>
</dbReference>
<dbReference type="SUPFAM" id="SSF47413">
    <property type="entry name" value="lambda repressor-like DNA-binding domains"/>
    <property type="match status" value="1"/>
</dbReference>
<dbReference type="Pfam" id="PF13560">
    <property type="entry name" value="HTH_31"/>
    <property type="match status" value="1"/>
</dbReference>
<dbReference type="SMART" id="SM00530">
    <property type="entry name" value="HTH_XRE"/>
    <property type="match status" value="1"/>
</dbReference>
<dbReference type="GO" id="GO:0005774">
    <property type="term" value="C:vacuolar membrane"/>
    <property type="evidence" value="ECO:0007669"/>
    <property type="project" value="TreeGrafter"/>
</dbReference>
<evidence type="ECO:0000256" key="7">
    <source>
        <dbReference type="ARBA" id="ARBA00040047"/>
    </source>
</evidence>
<evidence type="ECO:0000256" key="6">
    <source>
        <dbReference type="ARBA" id="ARBA00023136"/>
    </source>
</evidence>
<dbReference type="SMART" id="SM00028">
    <property type="entry name" value="TPR"/>
    <property type="match status" value="5"/>
</dbReference>
<keyword evidence="6" id="KW-0472">Membrane</keyword>
<dbReference type="GO" id="GO:0006886">
    <property type="term" value="P:intracellular protein transport"/>
    <property type="evidence" value="ECO:0007669"/>
    <property type="project" value="InterPro"/>
</dbReference>
<evidence type="ECO:0000256" key="9">
    <source>
        <dbReference type="PROSITE-ProRule" id="PRU00339"/>
    </source>
</evidence>
<dbReference type="GO" id="GO:0016192">
    <property type="term" value="P:vesicle-mediated transport"/>
    <property type="evidence" value="ECO:0007669"/>
    <property type="project" value="UniProtKB-KW"/>
</dbReference>
<name>A0A1M4VR66_9BACL</name>
<dbReference type="Proteomes" id="UP000184476">
    <property type="component" value="Unassembled WGS sequence"/>
</dbReference>
<dbReference type="RefSeq" id="WP_073154050.1">
    <property type="nucleotide sequence ID" value="NZ_FQVL01000002.1"/>
</dbReference>